<organism evidence="1 2">
    <name type="scientific">Candidatus Lloydbacteria bacterium RIFCSPHIGHO2_01_FULL_49_22</name>
    <dbReference type="NCBI Taxonomy" id="1798658"/>
    <lineage>
        <taxon>Bacteria</taxon>
        <taxon>Candidatus Lloydiibacteriota</taxon>
    </lineage>
</organism>
<protein>
    <submittedName>
        <fullName evidence="1">Uncharacterized protein</fullName>
    </submittedName>
</protein>
<dbReference type="Proteomes" id="UP000177122">
    <property type="component" value="Unassembled WGS sequence"/>
</dbReference>
<dbReference type="AlphaFoldDB" id="A0A1G2CVK4"/>
<name>A0A1G2CVK4_9BACT</name>
<dbReference type="EMBL" id="MHLI01000012">
    <property type="protein sequence ID" value="OGZ05405.1"/>
    <property type="molecule type" value="Genomic_DNA"/>
</dbReference>
<evidence type="ECO:0000313" key="1">
    <source>
        <dbReference type="EMBL" id="OGZ05405.1"/>
    </source>
</evidence>
<comment type="caution">
    <text evidence="1">The sequence shown here is derived from an EMBL/GenBank/DDBJ whole genome shotgun (WGS) entry which is preliminary data.</text>
</comment>
<evidence type="ECO:0000313" key="2">
    <source>
        <dbReference type="Proteomes" id="UP000177122"/>
    </source>
</evidence>
<accession>A0A1G2CVK4</accession>
<sequence>MNELYRGGVEDKMVHRIDQKAFRREHRMELEGQGPVTEQLVVDFLNNEIPGLTARYSTRAEDHGIEIGGKEIDVVAYLEGKPAMAFQVTSQFQKGELARKRDHARDYPFVRLQELKNQDPAIPRVSLVLEALEVSNFAKNPNFAAHPELAIKILDRILLNLEFDLRKTANPIEQTAVKKLIPIFEETKRRFIH</sequence>
<gene>
    <name evidence="1" type="ORF">A2845_02040</name>
</gene>
<reference evidence="1 2" key="1">
    <citation type="journal article" date="2016" name="Nat. Commun.">
        <title>Thousands of microbial genomes shed light on interconnected biogeochemical processes in an aquifer system.</title>
        <authorList>
            <person name="Anantharaman K."/>
            <person name="Brown C.T."/>
            <person name="Hug L.A."/>
            <person name="Sharon I."/>
            <person name="Castelle C.J."/>
            <person name="Probst A.J."/>
            <person name="Thomas B.C."/>
            <person name="Singh A."/>
            <person name="Wilkins M.J."/>
            <person name="Karaoz U."/>
            <person name="Brodie E.L."/>
            <person name="Williams K.H."/>
            <person name="Hubbard S.S."/>
            <person name="Banfield J.F."/>
        </authorList>
    </citation>
    <scope>NUCLEOTIDE SEQUENCE [LARGE SCALE GENOMIC DNA]</scope>
</reference>
<proteinExistence type="predicted"/>